<dbReference type="GO" id="GO:0015129">
    <property type="term" value="F:lactate transmembrane transporter activity"/>
    <property type="evidence" value="ECO:0007669"/>
    <property type="project" value="UniProtKB-UniRule"/>
</dbReference>
<organism evidence="9 10">
    <name type="scientific">Lampropedia aestuarii</name>
    <dbReference type="NCBI Taxonomy" id="2562762"/>
    <lineage>
        <taxon>Bacteria</taxon>
        <taxon>Pseudomonadati</taxon>
        <taxon>Pseudomonadota</taxon>
        <taxon>Betaproteobacteria</taxon>
        <taxon>Burkholderiales</taxon>
        <taxon>Comamonadaceae</taxon>
        <taxon>Lampropedia</taxon>
    </lineage>
</organism>
<keyword evidence="3 8" id="KW-0813">Transport</keyword>
<dbReference type="InterPro" id="IPR003804">
    <property type="entry name" value="Lactate_perm"/>
</dbReference>
<feature type="transmembrane region" description="Helical" evidence="8">
    <location>
        <begin position="25"/>
        <end position="44"/>
    </location>
</feature>
<feature type="transmembrane region" description="Helical" evidence="8">
    <location>
        <begin position="295"/>
        <end position="314"/>
    </location>
</feature>
<dbReference type="OrthoDB" id="8893343at2"/>
<feature type="transmembrane region" description="Helical" evidence="8">
    <location>
        <begin position="269"/>
        <end position="289"/>
    </location>
</feature>
<feature type="transmembrane region" description="Helical" evidence="8">
    <location>
        <begin position="141"/>
        <end position="166"/>
    </location>
</feature>
<keyword evidence="6 8" id="KW-1133">Transmembrane helix</keyword>
<dbReference type="GO" id="GO:0015295">
    <property type="term" value="F:solute:proton symporter activity"/>
    <property type="evidence" value="ECO:0007669"/>
    <property type="project" value="TreeGrafter"/>
</dbReference>
<keyword evidence="10" id="KW-1185">Reference proteome</keyword>
<dbReference type="EMBL" id="SSWX01000010">
    <property type="protein sequence ID" value="THJ33406.1"/>
    <property type="molecule type" value="Genomic_DNA"/>
</dbReference>
<feature type="transmembrane region" description="Helical" evidence="8">
    <location>
        <begin position="366"/>
        <end position="384"/>
    </location>
</feature>
<accession>A0A4S5BU92</accession>
<keyword evidence="8" id="KW-0997">Cell inner membrane</keyword>
<reference evidence="9 10" key="1">
    <citation type="submission" date="2019-04" db="EMBL/GenBank/DDBJ databases">
        <title>Lampropedia sp YIM MLB12 draf genome.</title>
        <authorList>
            <person name="Wang Y.-X."/>
        </authorList>
    </citation>
    <scope>NUCLEOTIDE SEQUENCE [LARGE SCALE GENOMIC DNA]</scope>
    <source>
        <strain evidence="9 10">YIM MLB12</strain>
    </source>
</reference>
<dbReference type="PANTHER" id="PTHR30003">
    <property type="entry name" value="L-LACTATE PERMEASE"/>
    <property type="match status" value="1"/>
</dbReference>
<protein>
    <recommendedName>
        <fullName evidence="8">L-lactate permease</fullName>
    </recommendedName>
</protein>
<evidence type="ECO:0000256" key="2">
    <source>
        <dbReference type="ARBA" id="ARBA00010100"/>
    </source>
</evidence>
<dbReference type="GO" id="GO:0005886">
    <property type="term" value="C:plasma membrane"/>
    <property type="evidence" value="ECO:0007669"/>
    <property type="project" value="UniProtKB-SubCell"/>
</dbReference>
<keyword evidence="5 8" id="KW-0812">Transmembrane</keyword>
<evidence type="ECO:0000313" key="9">
    <source>
        <dbReference type="EMBL" id="THJ33406.1"/>
    </source>
</evidence>
<dbReference type="RefSeq" id="WP_136406331.1">
    <property type="nucleotide sequence ID" value="NZ_SSWX01000010.1"/>
</dbReference>
<evidence type="ECO:0000256" key="8">
    <source>
        <dbReference type="RuleBase" id="RU365092"/>
    </source>
</evidence>
<evidence type="ECO:0000313" key="10">
    <source>
        <dbReference type="Proteomes" id="UP000306236"/>
    </source>
</evidence>
<feature type="transmembrane region" description="Helical" evidence="8">
    <location>
        <begin position="450"/>
        <end position="471"/>
    </location>
</feature>
<comment type="subcellular location">
    <subcellularLocation>
        <location evidence="8">Cell inner membrane</location>
        <topology evidence="8">Multi-pass membrane protein</topology>
    </subcellularLocation>
    <subcellularLocation>
        <location evidence="1">Cell membrane</location>
        <topology evidence="1">Multi-pass membrane protein</topology>
    </subcellularLocation>
</comment>
<gene>
    <name evidence="9" type="ORF">E8K88_08975</name>
</gene>
<evidence type="ECO:0000256" key="5">
    <source>
        <dbReference type="ARBA" id="ARBA00022692"/>
    </source>
</evidence>
<feature type="transmembrane region" description="Helical" evidence="8">
    <location>
        <begin position="229"/>
        <end position="248"/>
    </location>
</feature>
<feature type="transmembrane region" description="Helical" evidence="8">
    <location>
        <begin position="56"/>
        <end position="80"/>
    </location>
</feature>
<feature type="transmembrane region" description="Helical" evidence="8">
    <location>
        <begin position="100"/>
        <end position="129"/>
    </location>
</feature>
<evidence type="ECO:0000256" key="7">
    <source>
        <dbReference type="ARBA" id="ARBA00023136"/>
    </source>
</evidence>
<evidence type="ECO:0000256" key="6">
    <source>
        <dbReference type="ARBA" id="ARBA00022989"/>
    </source>
</evidence>
<dbReference type="Proteomes" id="UP000306236">
    <property type="component" value="Unassembled WGS sequence"/>
</dbReference>
<comment type="function">
    <text evidence="8">Uptake of L-lactate across the membrane. Can also transport D-lactate and glycolate.</text>
</comment>
<name>A0A4S5BU92_9BURK</name>
<dbReference type="AlphaFoldDB" id="A0A4S5BU92"/>
<evidence type="ECO:0000256" key="1">
    <source>
        <dbReference type="ARBA" id="ARBA00004651"/>
    </source>
</evidence>
<keyword evidence="4" id="KW-1003">Cell membrane</keyword>
<proteinExistence type="inferred from homology"/>
<comment type="similarity">
    <text evidence="2 8">Belongs to the lactate permease family.</text>
</comment>
<dbReference type="PANTHER" id="PTHR30003:SF0">
    <property type="entry name" value="GLYCOLATE PERMEASE GLCA-RELATED"/>
    <property type="match status" value="1"/>
</dbReference>
<evidence type="ECO:0000256" key="3">
    <source>
        <dbReference type="ARBA" id="ARBA00022448"/>
    </source>
</evidence>
<feature type="transmembrane region" description="Helical" evidence="8">
    <location>
        <begin position="334"/>
        <end position="354"/>
    </location>
</feature>
<evidence type="ECO:0000256" key="4">
    <source>
        <dbReference type="ARBA" id="ARBA00022475"/>
    </source>
</evidence>
<dbReference type="Pfam" id="PF02652">
    <property type="entry name" value="Lactate_perm"/>
    <property type="match status" value="2"/>
</dbReference>
<keyword evidence="7 8" id="KW-0472">Membrane</keyword>
<comment type="caution">
    <text evidence="9">The sequence shown here is derived from an EMBL/GenBank/DDBJ whole genome shotgun (WGS) entry which is preliminary data.</text>
</comment>
<feature type="transmembrane region" description="Helical" evidence="8">
    <location>
        <begin position="172"/>
        <end position="194"/>
    </location>
</feature>
<sequence length="474" mass="48944">MPLLLSTIPILAVIAGLLAGMRSARAALLGVILALIASAIAFPITAQQAFAAVGDWLPMVLEVLLIVGGGLLLADILNASGSQQALSHWIVSRTGQGTGAVLLVVHGVTPFAESLTGFGIGITIGIPLLRHLGLPAHKVALLGLLGLCAVPWGSMGPGTLVAATMAQLSFDALGVASALVSMVPMAVVGMAAAWLTSPLEQRWSGLLKGAFSGLLLASFIALFNTLFGTAPAGALGSLVMMLLWLSLGRRTSAQQASRPPIPLNQQSRRALTAYAVLLLGVLAGAVLTRTLALTGAWRALTSPALWLYVAALWFSRGLPARASLQRAWTSWTHVAPVTGWFVLLGIVMAISGMAAELAHSLARSGMFYLAAAPLVGALGGFLTGSTTGANAMFAATQAEIAQALGVAPLPFMAVHNVSAALFLMASPAKIEMACQLAATPEQHQWVQSRVLLIAMVALVFLAMLNVAWAYGHLS</sequence>